<dbReference type="EMBL" id="JAULSU010000004">
    <property type="protein sequence ID" value="KAK0619102.1"/>
    <property type="molecule type" value="Genomic_DNA"/>
</dbReference>
<dbReference type="Pfam" id="PF13450">
    <property type="entry name" value="NAD_binding_8"/>
    <property type="match status" value="1"/>
</dbReference>
<accession>A0AA40BZ43</accession>
<dbReference type="PANTHER" id="PTHR42923:SF26">
    <property type="entry name" value="FMN REDUCTASE LOT6, PUTATIVE (AFU_ORTHOLOGUE AFUA_7G06600)-RELATED"/>
    <property type="match status" value="1"/>
</dbReference>
<dbReference type="PANTHER" id="PTHR42923">
    <property type="entry name" value="PROTOPORPHYRINOGEN OXIDASE"/>
    <property type="match status" value="1"/>
</dbReference>
<dbReference type="Gene3D" id="3.50.50.60">
    <property type="entry name" value="FAD/NAD(P)-binding domain"/>
    <property type="match status" value="1"/>
</dbReference>
<dbReference type="GO" id="GO:0016491">
    <property type="term" value="F:oxidoreductase activity"/>
    <property type="evidence" value="ECO:0007669"/>
    <property type="project" value="TreeGrafter"/>
</dbReference>
<proteinExistence type="predicted"/>
<sequence length="476" mass="51661">MRSLSQLSAFCLAAASLVAANSSGGSACRTRNVDVAVVGGGASGAYAAVRLKEDYKKKVVLIEKEKRLGGHVAEYNDPVTGIRFEYGVSQFNDYGPARAFFQRLGVTPGAPRRNPLTQQFVDFKSGARVNYTAAAAADTAAAFQKFLAAVAPFEEYILPGYWDFPPPGRIPADLLLPFSQFVKKYDIYAAALTIFEVTGFGAGDWDHALTLYLLSTFPHPMIRAFVGNGTLFVPETQRNQDVYDAIQVHLKDEVLYNSTVEKSDRKPNGHTLWVRDSFGGGCTIIQAKKLILAIEPTPANMKPFELDAKEQGVFSKFKYMVVHVGLLTHPSLPLGGSLVNLPPAAANSYLALPKPTLIPRFDHLGLNATVFRSMVIGNGSLSVAQAQGQVTSSINALIAAGSLPSPGSGGIQFKAWSNHGYMHAHFSADDIRKGYIQKLYGLQGHRGTWWTGGAFSMQLQAVLWAFDDVLLDRMYG</sequence>
<keyword evidence="3" id="KW-1185">Reference proteome</keyword>
<comment type="caution">
    <text evidence="2">The sequence shown here is derived from an EMBL/GenBank/DDBJ whole genome shotgun (WGS) entry which is preliminary data.</text>
</comment>
<evidence type="ECO:0000313" key="3">
    <source>
        <dbReference type="Proteomes" id="UP001175000"/>
    </source>
</evidence>
<dbReference type="Gene3D" id="1.10.405.20">
    <property type="match status" value="1"/>
</dbReference>
<dbReference type="Gene3D" id="3.30.70.1990">
    <property type="match status" value="1"/>
</dbReference>
<feature type="signal peptide" evidence="1">
    <location>
        <begin position="1"/>
        <end position="20"/>
    </location>
</feature>
<feature type="chain" id="PRO_5041249478" evidence="1">
    <location>
        <begin position="21"/>
        <end position="476"/>
    </location>
</feature>
<dbReference type="InterPro" id="IPR036188">
    <property type="entry name" value="FAD/NAD-bd_sf"/>
</dbReference>
<protein>
    <submittedName>
        <fullName evidence="2">Uncharacterized protein</fullName>
    </submittedName>
</protein>
<dbReference type="InterPro" id="IPR050464">
    <property type="entry name" value="Zeta_carotene_desat/Oxidored"/>
</dbReference>
<dbReference type="PROSITE" id="PS51257">
    <property type="entry name" value="PROKAR_LIPOPROTEIN"/>
    <property type="match status" value="1"/>
</dbReference>
<dbReference type="AlphaFoldDB" id="A0AA40BZ43"/>
<dbReference type="SUPFAM" id="SSF51905">
    <property type="entry name" value="FAD/NAD(P)-binding domain"/>
    <property type="match status" value="1"/>
</dbReference>
<keyword evidence="1" id="KW-0732">Signal</keyword>
<name>A0AA40BZ43_9PEZI</name>
<evidence type="ECO:0000313" key="2">
    <source>
        <dbReference type="EMBL" id="KAK0619102.1"/>
    </source>
</evidence>
<evidence type="ECO:0000256" key="1">
    <source>
        <dbReference type="SAM" id="SignalP"/>
    </source>
</evidence>
<organism evidence="2 3">
    <name type="scientific">Immersiella caudata</name>
    <dbReference type="NCBI Taxonomy" id="314043"/>
    <lineage>
        <taxon>Eukaryota</taxon>
        <taxon>Fungi</taxon>
        <taxon>Dikarya</taxon>
        <taxon>Ascomycota</taxon>
        <taxon>Pezizomycotina</taxon>
        <taxon>Sordariomycetes</taxon>
        <taxon>Sordariomycetidae</taxon>
        <taxon>Sordariales</taxon>
        <taxon>Lasiosphaeriaceae</taxon>
        <taxon>Immersiella</taxon>
    </lineage>
</organism>
<dbReference type="Proteomes" id="UP001175000">
    <property type="component" value="Unassembled WGS sequence"/>
</dbReference>
<reference evidence="2" key="1">
    <citation type="submission" date="2023-06" db="EMBL/GenBank/DDBJ databases">
        <title>Genome-scale phylogeny and comparative genomics of the fungal order Sordariales.</title>
        <authorList>
            <consortium name="Lawrence Berkeley National Laboratory"/>
            <person name="Hensen N."/>
            <person name="Bonometti L."/>
            <person name="Westerberg I."/>
            <person name="Brannstrom I.O."/>
            <person name="Guillou S."/>
            <person name="Cros-Aarteil S."/>
            <person name="Calhoun S."/>
            <person name="Haridas S."/>
            <person name="Kuo A."/>
            <person name="Mondo S."/>
            <person name="Pangilinan J."/>
            <person name="Riley R."/>
            <person name="Labutti K."/>
            <person name="Andreopoulos B."/>
            <person name="Lipzen A."/>
            <person name="Chen C."/>
            <person name="Yanf M."/>
            <person name="Daum C."/>
            <person name="Ng V."/>
            <person name="Clum A."/>
            <person name="Steindorff A."/>
            <person name="Ohm R."/>
            <person name="Martin F."/>
            <person name="Silar P."/>
            <person name="Natvig D."/>
            <person name="Lalanne C."/>
            <person name="Gautier V."/>
            <person name="Ament-Velasquez S.L."/>
            <person name="Kruys A."/>
            <person name="Hutchinson M.I."/>
            <person name="Powell A.J."/>
            <person name="Barry K."/>
            <person name="Miller A.N."/>
            <person name="Grigoriev I.V."/>
            <person name="Debuchy R."/>
            <person name="Gladieux P."/>
            <person name="Thoren M.H."/>
            <person name="Johannesson H."/>
        </authorList>
    </citation>
    <scope>NUCLEOTIDE SEQUENCE</scope>
    <source>
        <strain evidence="2">CBS 606.72</strain>
    </source>
</reference>
<gene>
    <name evidence="2" type="ORF">B0T14DRAFT_200538</name>
</gene>